<accession>A0ABT0PIT0</accession>
<sequence>MSTAAVCFHCGLFSGGGLIDLDHNDTIRMAFPELEPDSELIVIVTTISSSLIAEVNAPGSGFSSMTIKGSGGGLDNLFLGDAAE</sequence>
<organism evidence="1 2">
    <name type="scientific">Parendozoicomonas callyspongiae</name>
    <dbReference type="NCBI Taxonomy" id="2942213"/>
    <lineage>
        <taxon>Bacteria</taxon>
        <taxon>Pseudomonadati</taxon>
        <taxon>Pseudomonadota</taxon>
        <taxon>Gammaproteobacteria</taxon>
        <taxon>Oceanospirillales</taxon>
        <taxon>Endozoicomonadaceae</taxon>
        <taxon>Parendozoicomonas</taxon>
    </lineage>
</organism>
<proteinExistence type="predicted"/>
<evidence type="ECO:0000313" key="2">
    <source>
        <dbReference type="Proteomes" id="UP001203338"/>
    </source>
</evidence>
<dbReference type="EMBL" id="JAMFLX010000022">
    <property type="protein sequence ID" value="MCL6271260.1"/>
    <property type="molecule type" value="Genomic_DNA"/>
</dbReference>
<dbReference type="RefSeq" id="WP_249700742.1">
    <property type="nucleotide sequence ID" value="NZ_JAMFLX010000022.1"/>
</dbReference>
<comment type="caution">
    <text evidence="1">The sequence shown here is derived from an EMBL/GenBank/DDBJ whole genome shotgun (WGS) entry which is preliminary data.</text>
</comment>
<evidence type="ECO:0000313" key="1">
    <source>
        <dbReference type="EMBL" id="MCL6271260.1"/>
    </source>
</evidence>
<protein>
    <submittedName>
        <fullName evidence="1">Uncharacterized protein</fullName>
    </submittedName>
</protein>
<keyword evidence="2" id="KW-1185">Reference proteome</keyword>
<name>A0ABT0PIT0_9GAMM</name>
<dbReference type="Proteomes" id="UP001203338">
    <property type="component" value="Unassembled WGS sequence"/>
</dbReference>
<gene>
    <name evidence="1" type="ORF">M3P05_15140</name>
</gene>
<reference evidence="1 2" key="1">
    <citation type="submission" date="2022-05" db="EMBL/GenBank/DDBJ databases">
        <authorList>
            <person name="Park J.-S."/>
        </authorList>
    </citation>
    <scope>NUCLEOTIDE SEQUENCE [LARGE SCALE GENOMIC DNA]</scope>
    <source>
        <strain evidence="1 2">2012CJ34-2</strain>
    </source>
</reference>